<proteinExistence type="predicted"/>
<keyword evidence="2" id="KW-1185">Reference proteome</keyword>
<accession>A0AAV5LFJ9</accession>
<organism evidence="1 2">
    <name type="scientific">Rubroshorea leprosula</name>
    <dbReference type="NCBI Taxonomy" id="152421"/>
    <lineage>
        <taxon>Eukaryota</taxon>
        <taxon>Viridiplantae</taxon>
        <taxon>Streptophyta</taxon>
        <taxon>Embryophyta</taxon>
        <taxon>Tracheophyta</taxon>
        <taxon>Spermatophyta</taxon>
        <taxon>Magnoliopsida</taxon>
        <taxon>eudicotyledons</taxon>
        <taxon>Gunneridae</taxon>
        <taxon>Pentapetalae</taxon>
        <taxon>rosids</taxon>
        <taxon>malvids</taxon>
        <taxon>Malvales</taxon>
        <taxon>Dipterocarpaceae</taxon>
        <taxon>Rubroshorea</taxon>
    </lineage>
</organism>
<name>A0AAV5LFJ9_9ROSI</name>
<dbReference type="EMBL" id="BPVZ01000113">
    <property type="protein sequence ID" value="GKV35865.1"/>
    <property type="molecule type" value="Genomic_DNA"/>
</dbReference>
<sequence>MEPSGSYWFNLPSALLGFKREEGGEDSEFGHKRSMVFDPFSMVDFDGFLDGGS</sequence>
<dbReference type="AlphaFoldDB" id="A0AAV5LFJ9"/>
<evidence type="ECO:0000313" key="1">
    <source>
        <dbReference type="EMBL" id="GKV35865.1"/>
    </source>
</evidence>
<reference evidence="1 2" key="1">
    <citation type="journal article" date="2021" name="Commun. Biol.">
        <title>The genome of Shorea leprosula (Dipterocarpaceae) highlights the ecological relevance of drought in aseasonal tropical rainforests.</title>
        <authorList>
            <person name="Ng K.K.S."/>
            <person name="Kobayashi M.J."/>
            <person name="Fawcett J.A."/>
            <person name="Hatakeyama M."/>
            <person name="Paape T."/>
            <person name="Ng C.H."/>
            <person name="Ang C.C."/>
            <person name="Tnah L.H."/>
            <person name="Lee C.T."/>
            <person name="Nishiyama T."/>
            <person name="Sese J."/>
            <person name="O'Brien M.J."/>
            <person name="Copetti D."/>
            <person name="Mohd Noor M.I."/>
            <person name="Ong R.C."/>
            <person name="Putra M."/>
            <person name="Sireger I.Z."/>
            <person name="Indrioko S."/>
            <person name="Kosugi Y."/>
            <person name="Izuno A."/>
            <person name="Isagi Y."/>
            <person name="Lee S.L."/>
            <person name="Shimizu K.K."/>
        </authorList>
    </citation>
    <scope>NUCLEOTIDE SEQUENCE [LARGE SCALE GENOMIC DNA]</scope>
    <source>
        <strain evidence="1">214</strain>
    </source>
</reference>
<dbReference type="Proteomes" id="UP001054252">
    <property type="component" value="Unassembled WGS sequence"/>
</dbReference>
<gene>
    <name evidence="1" type="ORF">SLEP1_g44071</name>
</gene>
<protein>
    <submittedName>
        <fullName evidence="1">Uncharacterized protein</fullName>
    </submittedName>
</protein>
<evidence type="ECO:0000313" key="2">
    <source>
        <dbReference type="Proteomes" id="UP001054252"/>
    </source>
</evidence>
<comment type="caution">
    <text evidence="1">The sequence shown here is derived from an EMBL/GenBank/DDBJ whole genome shotgun (WGS) entry which is preliminary data.</text>
</comment>